<evidence type="ECO:0000259" key="9">
    <source>
        <dbReference type="PROSITE" id="PS50011"/>
    </source>
</evidence>
<dbReference type="EMBL" id="CAOQHR010000002">
    <property type="protein sequence ID" value="CAI6302861.1"/>
    <property type="molecule type" value="Genomic_DNA"/>
</dbReference>
<evidence type="ECO:0000256" key="7">
    <source>
        <dbReference type="ARBA" id="ARBA00047899"/>
    </source>
</evidence>
<dbReference type="PANTHER" id="PTHR43671:SF98">
    <property type="entry name" value="SERINE_THREONINE-PROTEIN KINASE NEK11"/>
    <property type="match status" value="1"/>
</dbReference>
<dbReference type="EC" id="2.7.11.1" evidence="1"/>
<dbReference type="InterPro" id="IPR011009">
    <property type="entry name" value="Kinase-like_dom_sf"/>
</dbReference>
<keyword evidence="6" id="KW-0067">ATP-binding</keyword>
<dbReference type="GO" id="GO:0005634">
    <property type="term" value="C:nucleus"/>
    <property type="evidence" value="ECO:0007669"/>
    <property type="project" value="TreeGrafter"/>
</dbReference>
<keyword evidence="3" id="KW-0808">Transferase</keyword>
<gene>
    <name evidence="10" type="ORF">PDIGIT_LOCUS2904</name>
</gene>
<comment type="caution">
    <text evidence="10">The sequence shown here is derived from an EMBL/GenBank/DDBJ whole genome shotgun (WGS) entry which is preliminary data.</text>
</comment>
<proteinExistence type="predicted"/>
<evidence type="ECO:0000256" key="2">
    <source>
        <dbReference type="ARBA" id="ARBA00022527"/>
    </source>
</evidence>
<evidence type="ECO:0000256" key="1">
    <source>
        <dbReference type="ARBA" id="ARBA00012513"/>
    </source>
</evidence>
<dbReference type="GO" id="GO:0004674">
    <property type="term" value="F:protein serine/threonine kinase activity"/>
    <property type="evidence" value="ECO:0007669"/>
    <property type="project" value="UniProtKB-KW"/>
</dbReference>
<dbReference type="SMART" id="SM00220">
    <property type="entry name" value="S_TKc"/>
    <property type="match status" value="1"/>
</dbReference>
<organism evidence="10 11">
    <name type="scientific">Periconia digitata</name>
    <dbReference type="NCBI Taxonomy" id="1303443"/>
    <lineage>
        <taxon>Eukaryota</taxon>
        <taxon>Fungi</taxon>
        <taxon>Dikarya</taxon>
        <taxon>Ascomycota</taxon>
        <taxon>Pezizomycotina</taxon>
        <taxon>Dothideomycetes</taxon>
        <taxon>Pleosporomycetidae</taxon>
        <taxon>Pleosporales</taxon>
        <taxon>Massarineae</taxon>
        <taxon>Periconiaceae</taxon>
        <taxon>Periconia</taxon>
    </lineage>
</organism>
<keyword evidence="11" id="KW-1185">Reference proteome</keyword>
<dbReference type="Proteomes" id="UP001152607">
    <property type="component" value="Unassembled WGS sequence"/>
</dbReference>
<dbReference type="SUPFAM" id="SSF56112">
    <property type="entry name" value="Protein kinase-like (PK-like)"/>
    <property type="match status" value="1"/>
</dbReference>
<evidence type="ECO:0000313" key="11">
    <source>
        <dbReference type="Proteomes" id="UP001152607"/>
    </source>
</evidence>
<feature type="domain" description="Protein kinase" evidence="9">
    <location>
        <begin position="56"/>
        <end position="376"/>
    </location>
</feature>
<dbReference type="PANTHER" id="PTHR43671">
    <property type="entry name" value="SERINE/THREONINE-PROTEIN KINASE NEK"/>
    <property type="match status" value="1"/>
</dbReference>
<dbReference type="AlphaFoldDB" id="A0A9W4U5N4"/>
<reference evidence="10" key="1">
    <citation type="submission" date="2023-01" db="EMBL/GenBank/DDBJ databases">
        <authorList>
            <person name="Van Ghelder C."/>
            <person name="Rancurel C."/>
        </authorList>
    </citation>
    <scope>NUCLEOTIDE SEQUENCE</scope>
    <source>
        <strain evidence="10">CNCM I-4278</strain>
    </source>
</reference>
<sequence>MALEIQSPLQSPLLTTTFGDVFEKLRMASSSSSNDSDEHNVQDLDLNPAHDFPYNHIRVRELGDGSEGIVDAYVHKPTGTCLAVKMIQNKPHLPAEVNILRKIPYHESIIHMYGFYGAQPQPDTDCILFEHCSGGDLFDLQKNSFEVNNAVFTEESMWAILRQLSSALAFLHEGVGCADPEQQAVWHPVIHRDIKLENVFVTSFGVKTDLSDIKIKIGDFGLATFYDPEDKRMPGHWGTSILWPPEQTWEGREATPAGDVWAVGCIIHELAHGFPPIEDPELHREQAMKSRHGAQLDRRLDPNIKRFYWEAKTPRWPLPINIDPEAHEFDRRRLRPTPRYSDTLNQCMAMSLQLRMEDRATAGELLEVVEEMEAAYHFRELEKETMAMVVDLTGDDSDDEEY</sequence>
<keyword evidence="4" id="KW-0547">Nucleotide-binding</keyword>
<keyword evidence="5" id="KW-0418">Kinase</keyword>
<protein>
    <recommendedName>
        <fullName evidence="1">non-specific serine/threonine protein kinase</fullName>
        <ecNumber evidence="1">2.7.11.1</ecNumber>
    </recommendedName>
</protein>
<evidence type="ECO:0000256" key="6">
    <source>
        <dbReference type="ARBA" id="ARBA00022840"/>
    </source>
</evidence>
<name>A0A9W4U5N4_9PLEO</name>
<dbReference type="Gene3D" id="3.30.200.20">
    <property type="entry name" value="Phosphorylase Kinase, domain 1"/>
    <property type="match status" value="1"/>
</dbReference>
<evidence type="ECO:0000256" key="5">
    <source>
        <dbReference type="ARBA" id="ARBA00022777"/>
    </source>
</evidence>
<dbReference type="InterPro" id="IPR050660">
    <property type="entry name" value="NEK_Ser/Thr_kinase"/>
</dbReference>
<dbReference type="GO" id="GO:0005524">
    <property type="term" value="F:ATP binding"/>
    <property type="evidence" value="ECO:0007669"/>
    <property type="project" value="UniProtKB-KW"/>
</dbReference>
<dbReference type="PROSITE" id="PS50011">
    <property type="entry name" value="PROTEIN_KINASE_DOM"/>
    <property type="match status" value="1"/>
</dbReference>
<evidence type="ECO:0000313" key="10">
    <source>
        <dbReference type="EMBL" id="CAI6302861.1"/>
    </source>
</evidence>
<evidence type="ECO:0000256" key="4">
    <source>
        <dbReference type="ARBA" id="ARBA00022741"/>
    </source>
</evidence>
<comment type="catalytic activity">
    <reaction evidence="7">
        <text>L-threonyl-[protein] + ATP = O-phospho-L-threonyl-[protein] + ADP + H(+)</text>
        <dbReference type="Rhea" id="RHEA:46608"/>
        <dbReference type="Rhea" id="RHEA-COMP:11060"/>
        <dbReference type="Rhea" id="RHEA-COMP:11605"/>
        <dbReference type="ChEBI" id="CHEBI:15378"/>
        <dbReference type="ChEBI" id="CHEBI:30013"/>
        <dbReference type="ChEBI" id="CHEBI:30616"/>
        <dbReference type="ChEBI" id="CHEBI:61977"/>
        <dbReference type="ChEBI" id="CHEBI:456216"/>
        <dbReference type="EC" id="2.7.11.1"/>
    </reaction>
</comment>
<evidence type="ECO:0000256" key="3">
    <source>
        <dbReference type="ARBA" id="ARBA00022679"/>
    </source>
</evidence>
<dbReference type="Pfam" id="PF00069">
    <property type="entry name" value="Pkinase"/>
    <property type="match status" value="1"/>
</dbReference>
<comment type="catalytic activity">
    <reaction evidence="8">
        <text>L-seryl-[protein] + ATP = O-phospho-L-seryl-[protein] + ADP + H(+)</text>
        <dbReference type="Rhea" id="RHEA:17989"/>
        <dbReference type="Rhea" id="RHEA-COMP:9863"/>
        <dbReference type="Rhea" id="RHEA-COMP:11604"/>
        <dbReference type="ChEBI" id="CHEBI:15378"/>
        <dbReference type="ChEBI" id="CHEBI:29999"/>
        <dbReference type="ChEBI" id="CHEBI:30616"/>
        <dbReference type="ChEBI" id="CHEBI:83421"/>
        <dbReference type="ChEBI" id="CHEBI:456216"/>
        <dbReference type="EC" id="2.7.11.1"/>
    </reaction>
</comment>
<dbReference type="InterPro" id="IPR008271">
    <property type="entry name" value="Ser/Thr_kinase_AS"/>
</dbReference>
<keyword evidence="2" id="KW-0723">Serine/threonine-protein kinase</keyword>
<dbReference type="OrthoDB" id="310217at2759"/>
<dbReference type="InterPro" id="IPR000719">
    <property type="entry name" value="Prot_kinase_dom"/>
</dbReference>
<accession>A0A9W4U5N4</accession>
<evidence type="ECO:0000256" key="8">
    <source>
        <dbReference type="ARBA" id="ARBA00048679"/>
    </source>
</evidence>
<dbReference type="CDD" id="cd00180">
    <property type="entry name" value="PKc"/>
    <property type="match status" value="1"/>
</dbReference>
<dbReference type="PROSITE" id="PS00108">
    <property type="entry name" value="PROTEIN_KINASE_ST"/>
    <property type="match status" value="1"/>
</dbReference>
<dbReference type="Gene3D" id="1.10.510.10">
    <property type="entry name" value="Transferase(Phosphotransferase) domain 1"/>
    <property type="match status" value="1"/>
</dbReference>